<dbReference type="Pfam" id="PF13181">
    <property type="entry name" value="TPR_8"/>
    <property type="match status" value="1"/>
</dbReference>
<dbReference type="EMBL" id="KN833987">
    <property type="protein sequence ID" value="KIK13569.1"/>
    <property type="molecule type" value="Genomic_DNA"/>
</dbReference>
<dbReference type="Gene3D" id="1.25.40.10">
    <property type="entry name" value="Tetratricopeptide repeat domain"/>
    <property type="match status" value="3"/>
</dbReference>
<reference evidence="4 5" key="1">
    <citation type="submission" date="2014-04" db="EMBL/GenBank/DDBJ databases">
        <authorList>
            <consortium name="DOE Joint Genome Institute"/>
            <person name="Kuo A."/>
            <person name="Kohler A."/>
            <person name="Costa M.D."/>
            <person name="Nagy L.G."/>
            <person name="Floudas D."/>
            <person name="Copeland A."/>
            <person name="Barry K.W."/>
            <person name="Cichocki N."/>
            <person name="Veneault-Fourrey C."/>
            <person name="LaButti K."/>
            <person name="Lindquist E.A."/>
            <person name="Lipzen A."/>
            <person name="Lundell T."/>
            <person name="Morin E."/>
            <person name="Murat C."/>
            <person name="Sun H."/>
            <person name="Tunlid A."/>
            <person name="Henrissat B."/>
            <person name="Grigoriev I.V."/>
            <person name="Hibbett D.S."/>
            <person name="Martin F."/>
            <person name="Nordberg H.P."/>
            <person name="Cantor M.N."/>
            <person name="Hua S.X."/>
        </authorList>
    </citation>
    <scope>NUCLEOTIDE SEQUENCE [LARGE SCALE GENOMIC DNA]</scope>
    <source>
        <strain evidence="4 5">441</strain>
    </source>
</reference>
<dbReference type="Proteomes" id="UP000054018">
    <property type="component" value="Unassembled WGS sequence"/>
</dbReference>
<dbReference type="PANTHER" id="PTHR14027">
    <property type="entry name" value="RNA POLYMERASE-ASSOCIATED PROTEIN CTR9"/>
    <property type="match status" value="1"/>
</dbReference>
<evidence type="ECO:0000256" key="2">
    <source>
        <dbReference type="ARBA" id="ARBA00022803"/>
    </source>
</evidence>
<dbReference type="InterPro" id="IPR011990">
    <property type="entry name" value="TPR-like_helical_dom_sf"/>
</dbReference>
<evidence type="ECO:0000313" key="5">
    <source>
        <dbReference type="Proteomes" id="UP000054018"/>
    </source>
</evidence>
<dbReference type="PROSITE" id="PS50005">
    <property type="entry name" value="TPR"/>
    <property type="match status" value="1"/>
</dbReference>
<dbReference type="SUPFAM" id="SSF48452">
    <property type="entry name" value="TPR-like"/>
    <property type="match status" value="1"/>
</dbReference>
<keyword evidence="1" id="KW-0677">Repeat</keyword>
<dbReference type="InterPro" id="IPR019734">
    <property type="entry name" value="TPR_rpt"/>
</dbReference>
<protein>
    <submittedName>
        <fullName evidence="4">Uncharacterized protein</fullName>
    </submittedName>
</protein>
<reference evidence="5" key="2">
    <citation type="submission" date="2015-01" db="EMBL/GenBank/DDBJ databases">
        <title>Evolutionary Origins and Diversification of the Mycorrhizal Mutualists.</title>
        <authorList>
            <consortium name="DOE Joint Genome Institute"/>
            <consortium name="Mycorrhizal Genomics Consortium"/>
            <person name="Kohler A."/>
            <person name="Kuo A."/>
            <person name="Nagy L.G."/>
            <person name="Floudas D."/>
            <person name="Copeland A."/>
            <person name="Barry K.W."/>
            <person name="Cichocki N."/>
            <person name="Veneault-Fourrey C."/>
            <person name="LaButti K."/>
            <person name="Lindquist E.A."/>
            <person name="Lipzen A."/>
            <person name="Lundell T."/>
            <person name="Morin E."/>
            <person name="Murat C."/>
            <person name="Riley R."/>
            <person name="Ohm R."/>
            <person name="Sun H."/>
            <person name="Tunlid A."/>
            <person name="Henrissat B."/>
            <person name="Grigoriev I.V."/>
            <person name="Hibbett D.S."/>
            <person name="Martin F."/>
        </authorList>
    </citation>
    <scope>NUCLEOTIDE SEQUENCE [LARGE SCALE GENOMIC DNA]</scope>
    <source>
        <strain evidence="5">441</strain>
    </source>
</reference>
<dbReference type="AlphaFoldDB" id="A0A0C9YIH5"/>
<dbReference type="PANTHER" id="PTHR14027:SF2">
    <property type="entry name" value="RNA POLYMERASE-ASSOCIATED PROTEIN CTR9 HOMOLOG"/>
    <property type="match status" value="1"/>
</dbReference>
<dbReference type="HOGENOM" id="CLU_614104_0_0_1"/>
<dbReference type="STRING" id="765257.A0A0C9YIH5"/>
<dbReference type="GO" id="GO:0006355">
    <property type="term" value="P:regulation of DNA-templated transcription"/>
    <property type="evidence" value="ECO:0007669"/>
    <property type="project" value="InterPro"/>
</dbReference>
<keyword evidence="5" id="KW-1185">Reference proteome</keyword>
<evidence type="ECO:0000313" key="4">
    <source>
        <dbReference type="EMBL" id="KIK13569.1"/>
    </source>
</evidence>
<accession>A0A0C9YIH5</accession>
<evidence type="ECO:0000256" key="3">
    <source>
        <dbReference type="PROSITE-ProRule" id="PRU00339"/>
    </source>
</evidence>
<feature type="repeat" description="TPR" evidence="3">
    <location>
        <begin position="99"/>
        <end position="132"/>
    </location>
</feature>
<name>A0A0C9YIH5_9AGAM</name>
<sequence length="446" mass="49750">MKIHISVSPHAVAAAVDDLEMHLEVACLRQEEQPERTAHALCETLRISEASGQIGPLLLNNLGTLQHMDSHLDMARSMYEAALMKAASIGGSSGEAMSTLILYNLARLYEDKEDLVMAKEAYDKLLTHRPEYVDARIRQAHMLANLNQVDDAHEILKHALTAHTSNLNLRAYYTSSLIQNNQLKVAKDFVYATLKDYERSDVYSLCAAALIMYNQSRKSRDPNSKALEERKRGFQRAVETYQKALQFDPLCAVAAQGLVIATAEDALGALSGVTVASIVEETQLWIKNAHDALDVFAKIQESLNDGCVYVNIGHCYHARDEFDCAIESYETASTRYYYGHNTSVLLYLCRSWYAKASKEQSFPTMNAALKYSRMFNVNVIHLQPSDKATMYNIAMIQQKATELLFELPPSKRTLRDLEVVIGQATHAQRVFGSLTADLSASVPCAV</sequence>
<evidence type="ECO:0000256" key="1">
    <source>
        <dbReference type="ARBA" id="ARBA00022737"/>
    </source>
</evidence>
<keyword evidence="2 3" id="KW-0802">TPR repeat</keyword>
<dbReference type="GO" id="GO:0000993">
    <property type="term" value="F:RNA polymerase II complex binding"/>
    <property type="evidence" value="ECO:0007669"/>
    <property type="project" value="TreeGrafter"/>
</dbReference>
<dbReference type="OrthoDB" id="2676642at2759"/>
<organism evidence="4 5">
    <name type="scientific">Pisolithus microcarpus 441</name>
    <dbReference type="NCBI Taxonomy" id="765257"/>
    <lineage>
        <taxon>Eukaryota</taxon>
        <taxon>Fungi</taxon>
        <taxon>Dikarya</taxon>
        <taxon>Basidiomycota</taxon>
        <taxon>Agaricomycotina</taxon>
        <taxon>Agaricomycetes</taxon>
        <taxon>Agaricomycetidae</taxon>
        <taxon>Boletales</taxon>
        <taxon>Sclerodermatineae</taxon>
        <taxon>Pisolithaceae</taxon>
        <taxon>Pisolithus</taxon>
    </lineage>
</organism>
<dbReference type="GO" id="GO:0016593">
    <property type="term" value="C:Cdc73/Paf1 complex"/>
    <property type="evidence" value="ECO:0007669"/>
    <property type="project" value="TreeGrafter"/>
</dbReference>
<proteinExistence type="predicted"/>
<dbReference type="GO" id="GO:0006368">
    <property type="term" value="P:transcription elongation by RNA polymerase II"/>
    <property type="evidence" value="ECO:0007669"/>
    <property type="project" value="TreeGrafter"/>
</dbReference>
<dbReference type="InterPro" id="IPR031101">
    <property type="entry name" value="Ctr9"/>
</dbReference>
<dbReference type="SMART" id="SM00028">
    <property type="entry name" value="TPR"/>
    <property type="match status" value="4"/>
</dbReference>
<gene>
    <name evidence="4" type="ORF">PISMIDRAFT_17894</name>
</gene>